<dbReference type="SUPFAM" id="SSF160991">
    <property type="entry name" value="CV3147-like"/>
    <property type="match status" value="1"/>
</dbReference>
<evidence type="ECO:0000259" key="1">
    <source>
        <dbReference type="Pfam" id="PF06032"/>
    </source>
</evidence>
<organism evidence="3 4">
    <name type="scientific">Kineosporia mesophila</name>
    <dbReference type="NCBI Taxonomy" id="566012"/>
    <lineage>
        <taxon>Bacteria</taxon>
        <taxon>Bacillati</taxon>
        <taxon>Actinomycetota</taxon>
        <taxon>Actinomycetes</taxon>
        <taxon>Kineosporiales</taxon>
        <taxon>Kineosporiaceae</taxon>
        <taxon>Kineosporia</taxon>
    </lineage>
</organism>
<feature type="domain" description="S-Me-THD N-terminal" evidence="1">
    <location>
        <begin position="14"/>
        <end position="168"/>
    </location>
</feature>
<keyword evidence="4" id="KW-1185">Reference proteome</keyword>
<dbReference type="Gene3D" id="3.40.1610.10">
    <property type="entry name" value="CV3147-like domain"/>
    <property type="match status" value="1"/>
</dbReference>
<gene>
    <name evidence="3" type="ORF">GCM10022223_55670</name>
</gene>
<dbReference type="EMBL" id="BAAAZO010000011">
    <property type="protein sequence ID" value="GAA3630706.1"/>
    <property type="molecule type" value="Genomic_DNA"/>
</dbReference>
<dbReference type="InterPro" id="IPR010318">
    <property type="entry name" value="S-Me-THD_N"/>
</dbReference>
<comment type="caution">
    <text evidence="3">The sequence shown here is derived from an EMBL/GenBank/DDBJ whole genome shotgun (WGS) entry which is preliminary data.</text>
</comment>
<name>A0ABP7AEX3_9ACTN</name>
<dbReference type="InterPro" id="IPR027479">
    <property type="entry name" value="S-Me-THD_N_sf"/>
</dbReference>
<evidence type="ECO:0000313" key="4">
    <source>
        <dbReference type="Proteomes" id="UP001501074"/>
    </source>
</evidence>
<proteinExistence type="predicted"/>
<dbReference type="InterPro" id="IPR024071">
    <property type="entry name" value="S-Me-THD_C_sf"/>
</dbReference>
<protein>
    <submittedName>
        <fullName evidence="3">DUF917 domain-containing protein</fullName>
    </submittedName>
</protein>
<reference evidence="4" key="1">
    <citation type="journal article" date="2019" name="Int. J. Syst. Evol. Microbiol.">
        <title>The Global Catalogue of Microorganisms (GCM) 10K type strain sequencing project: providing services to taxonomists for standard genome sequencing and annotation.</title>
        <authorList>
            <consortium name="The Broad Institute Genomics Platform"/>
            <consortium name="The Broad Institute Genome Sequencing Center for Infectious Disease"/>
            <person name="Wu L."/>
            <person name="Ma J."/>
        </authorList>
    </citation>
    <scope>NUCLEOTIDE SEQUENCE [LARGE SCALE GENOMIC DNA]</scope>
    <source>
        <strain evidence="4">JCM 16902</strain>
    </source>
</reference>
<dbReference type="Pfam" id="PF20906">
    <property type="entry name" value="S-Me-THD_C"/>
    <property type="match status" value="1"/>
</dbReference>
<dbReference type="Gene3D" id="2.40.390.10">
    <property type="entry name" value="CV3147-like"/>
    <property type="match status" value="1"/>
</dbReference>
<dbReference type="Proteomes" id="UP001501074">
    <property type="component" value="Unassembled WGS sequence"/>
</dbReference>
<evidence type="ECO:0000313" key="3">
    <source>
        <dbReference type="EMBL" id="GAA3630706.1"/>
    </source>
</evidence>
<dbReference type="RefSeq" id="WP_231486142.1">
    <property type="nucleotide sequence ID" value="NZ_BAAAZO010000011.1"/>
</dbReference>
<evidence type="ECO:0000259" key="2">
    <source>
        <dbReference type="Pfam" id="PF20906"/>
    </source>
</evidence>
<feature type="domain" description="S-Me-THD-like C-terminal" evidence="2">
    <location>
        <begin position="174"/>
        <end position="356"/>
    </location>
</feature>
<dbReference type="Pfam" id="PF06032">
    <property type="entry name" value="S-Me-THD_N"/>
    <property type="match status" value="1"/>
</dbReference>
<sequence length="365" mass="37846">MHHSQARRVIDLADVDALAAGAAIFGTGGGGAVHTSRLATRLRIEEFGPVPLVGVDELTPDDAVITMSAMGAPGVGLEVLTAAGQAQTLVREVERYIGRKVTTVMATEIGGSNGVTPVAWAARAGLAVLDADQMGRAFPMATMTSTNVAKLPMGVAVMCDGIGNVSLLHPVNGAWLERHARALTVASGGIALGAGVLRVEDAQAGAVIRGTVSRAIEVGHHLLGSPEPVAALVEVLGAALLITGKVIDVERVTEGGFTRGSVTVEGIGGDRDRLVRVEIQNENLVALEDGEVLVSVPDLITVVDSETGEAISTENLRFGQRIAVLAWPCDPLWRTERGLELTGPPAFGYDIPYVPLTVSSEGAVR</sequence>
<dbReference type="InterPro" id="IPR048350">
    <property type="entry name" value="S-Me-THD-like_C"/>
</dbReference>
<accession>A0ABP7AEX3</accession>